<gene>
    <name evidence="3" type="ORF">CEE37_07010</name>
</gene>
<dbReference type="Pfam" id="PF18962">
    <property type="entry name" value="Por_Secre_tail"/>
    <property type="match status" value="1"/>
</dbReference>
<dbReference type="EMBL" id="NJBN01000004">
    <property type="protein sequence ID" value="TKJ40707.1"/>
    <property type="molecule type" value="Genomic_DNA"/>
</dbReference>
<protein>
    <recommendedName>
        <fullName evidence="2">Secretion system C-terminal sorting domain-containing protein</fullName>
    </recommendedName>
</protein>
<reference evidence="3 4" key="1">
    <citation type="submission" date="2017-06" db="EMBL/GenBank/DDBJ databases">
        <title>Novel microbial phyla capable of carbon fixation and sulfur reduction in deep-sea sediments.</title>
        <authorList>
            <person name="Huang J."/>
            <person name="Baker B."/>
            <person name="Wang Y."/>
        </authorList>
    </citation>
    <scope>NUCLEOTIDE SEQUENCE [LARGE SCALE GENOMIC DNA]</scope>
    <source>
        <strain evidence="3">B3_LCP</strain>
    </source>
</reference>
<evidence type="ECO:0000256" key="1">
    <source>
        <dbReference type="SAM" id="SignalP"/>
    </source>
</evidence>
<keyword evidence="1" id="KW-0732">Signal</keyword>
<proteinExistence type="predicted"/>
<dbReference type="Gene3D" id="3.40.50.1110">
    <property type="entry name" value="SGNH hydrolase"/>
    <property type="match status" value="1"/>
</dbReference>
<feature type="chain" id="PRO_5021915757" description="Secretion system C-terminal sorting domain-containing protein" evidence="1">
    <location>
        <begin position="23"/>
        <end position="348"/>
    </location>
</feature>
<dbReference type="NCBIfam" id="TIGR04183">
    <property type="entry name" value="Por_Secre_tail"/>
    <property type="match status" value="1"/>
</dbReference>
<dbReference type="AlphaFoldDB" id="A0A532V164"/>
<dbReference type="GO" id="GO:0016788">
    <property type="term" value="F:hydrolase activity, acting on ester bonds"/>
    <property type="evidence" value="ECO:0007669"/>
    <property type="project" value="UniProtKB-ARBA"/>
</dbReference>
<evidence type="ECO:0000313" key="3">
    <source>
        <dbReference type="EMBL" id="TKJ40707.1"/>
    </source>
</evidence>
<organism evidence="3 4">
    <name type="scientific">candidate division LCP-89 bacterium B3_LCP</name>
    <dbReference type="NCBI Taxonomy" id="2012998"/>
    <lineage>
        <taxon>Bacteria</taxon>
        <taxon>Pseudomonadati</taxon>
        <taxon>Bacteria division LCP-89</taxon>
    </lineage>
</organism>
<evidence type="ECO:0000313" key="4">
    <source>
        <dbReference type="Proteomes" id="UP000319619"/>
    </source>
</evidence>
<dbReference type="InterPro" id="IPR036514">
    <property type="entry name" value="SGNH_hydro_sf"/>
</dbReference>
<dbReference type="SUPFAM" id="SSF52266">
    <property type="entry name" value="SGNH hydrolase"/>
    <property type="match status" value="1"/>
</dbReference>
<name>A0A532V164_UNCL8</name>
<dbReference type="Proteomes" id="UP000319619">
    <property type="component" value="Unassembled WGS sequence"/>
</dbReference>
<accession>A0A532V164</accession>
<evidence type="ECO:0000259" key="2">
    <source>
        <dbReference type="Pfam" id="PF18962"/>
    </source>
</evidence>
<dbReference type="InterPro" id="IPR026444">
    <property type="entry name" value="Secre_tail"/>
</dbReference>
<feature type="domain" description="Secretion system C-terminal sorting" evidence="2">
    <location>
        <begin position="270"/>
        <end position="344"/>
    </location>
</feature>
<feature type="signal peptide" evidence="1">
    <location>
        <begin position="1"/>
        <end position="22"/>
    </location>
</feature>
<sequence length="348" mass="38721">MRKSILLLVALFLLVGANAVNAQDDTLRVLFLGNSYTGSNNLPRLLIDLSQSGGRTVHTEAVTPGGYWLEDHSSFTPSLTQISLGTWDYVVLQEQSQVPTIDYYRYNSMYPSAEYLDTLIKSCGNDRTTFFMTWGRKYGGQQSIGAYSSPVFSDFFHMQDSLSSAYTQIADELSAELSPVGNAWATALTLDPEVDLWQPDNSHPTLKGSYLAACVFYITFFDISPVGLSYTAGLSIEDALFLQNAAARTMNVNHYKPTPQIDSFLQCQTYPNPFNSSTVIKFTTPTAGILNITVYNTQGRLICTPFDGWRDSGAHEIAFDAEKLTSGIYFYRLRFGESHFTSKITLIK</sequence>
<comment type="caution">
    <text evidence="3">The sequence shown here is derived from an EMBL/GenBank/DDBJ whole genome shotgun (WGS) entry which is preliminary data.</text>
</comment>